<keyword evidence="2" id="KW-0804">Transcription</keyword>
<evidence type="ECO:0000313" key="4">
    <source>
        <dbReference type="EMBL" id="KAG6436974.1"/>
    </source>
</evidence>
<dbReference type="AlphaFoldDB" id="A0A8X8YSM8"/>
<feature type="short sequence motif" description="LxCxE motif" evidence="3">
    <location>
        <begin position="569"/>
        <end position="573"/>
    </location>
</feature>
<evidence type="ECO:0000256" key="2">
    <source>
        <dbReference type="ARBA" id="ARBA00023163"/>
    </source>
</evidence>
<evidence type="ECO:0000313" key="5">
    <source>
        <dbReference type="Proteomes" id="UP000298416"/>
    </source>
</evidence>
<feature type="region of interest" description="SAW" evidence="3">
    <location>
        <begin position="452"/>
        <end position="528"/>
    </location>
</feature>
<keyword evidence="5" id="KW-1185">Reference proteome</keyword>
<accession>A0A8X8YSM8</accession>
<reference evidence="4" key="1">
    <citation type="submission" date="2018-01" db="EMBL/GenBank/DDBJ databases">
        <authorList>
            <person name="Mao J.F."/>
        </authorList>
    </citation>
    <scope>NUCLEOTIDE SEQUENCE</scope>
    <source>
        <strain evidence="4">Huo1</strain>
        <tissue evidence="4">Leaf</tissue>
    </source>
</reference>
<evidence type="ECO:0008006" key="6">
    <source>
        <dbReference type="Google" id="ProtNLM"/>
    </source>
</evidence>
<feature type="short sequence motif" description="VHIID" evidence="3">
    <location>
        <begin position="269"/>
        <end position="273"/>
    </location>
</feature>
<comment type="caution">
    <text evidence="4">The sequence shown here is derived from an EMBL/GenBank/DDBJ whole genome shotgun (WGS) entry which is preliminary data.</text>
</comment>
<comment type="caution">
    <text evidence="3">Lacks conserved residue(s) required for the propagation of feature annotation.</text>
</comment>
<organism evidence="4">
    <name type="scientific">Salvia splendens</name>
    <name type="common">Scarlet sage</name>
    <dbReference type="NCBI Taxonomy" id="180675"/>
    <lineage>
        <taxon>Eukaryota</taxon>
        <taxon>Viridiplantae</taxon>
        <taxon>Streptophyta</taxon>
        <taxon>Embryophyta</taxon>
        <taxon>Tracheophyta</taxon>
        <taxon>Spermatophyta</taxon>
        <taxon>Magnoliopsida</taxon>
        <taxon>eudicotyledons</taxon>
        <taxon>Gunneridae</taxon>
        <taxon>Pentapetalae</taxon>
        <taxon>asterids</taxon>
        <taxon>lamiids</taxon>
        <taxon>Lamiales</taxon>
        <taxon>Lamiaceae</taxon>
        <taxon>Nepetoideae</taxon>
        <taxon>Mentheae</taxon>
        <taxon>Salviinae</taxon>
        <taxon>Salvia</taxon>
        <taxon>Salvia subgen. Calosphace</taxon>
        <taxon>core Calosphace</taxon>
    </lineage>
</organism>
<proteinExistence type="inferred from homology"/>
<feature type="region of interest" description="SAW" evidence="3">
    <location>
        <begin position="833"/>
        <end position="909"/>
    </location>
</feature>
<gene>
    <name evidence="4" type="ORF">SASPL_101881</name>
</gene>
<dbReference type="Pfam" id="PF03514">
    <property type="entry name" value="GRAS"/>
    <property type="match status" value="2"/>
</dbReference>
<feature type="region of interest" description="Leucine repeat II (LRII)" evidence="3">
    <location>
        <begin position="317"/>
        <end position="349"/>
    </location>
</feature>
<evidence type="ECO:0000256" key="3">
    <source>
        <dbReference type="PROSITE-ProRule" id="PRU01191"/>
    </source>
</evidence>
<sequence>MDNKKASQENETDGVEEWMNTFDLAEDEIYEHRQNLQEFVQLDDLYLDVQSPPFPHSCEEEILRLVGIKSDNMEVTDPSKSRAGASSFSEPFHILRKYSRWRHLRDYKDENSDEPRASCSIAKTIKLAAGKFVDSLSELSNQDSSDVRLVQNLLSCAMSVAEKQHGRAKIFLKACGEMSSPTGSPLQRLAFYVSEALSVKIDKENMKHETNEKKKKKKKKHKNVVFRHLEPTKCVNSIPTYYKEFPVTQITNLVGSHTILWYLDKARRIHVIDLEIRSGVQWVQFMQDVAAGRTENPVHHIRITAVASASKRLILEETGRELARFADSVNLKFTFGVVLVEDVLELDRDLFDLNADESVVVYASYTLVTLIGRAERLDHVMEVIRSLSPCIMLVTEMEANCNSPSFIERFVESLFLFGALFDSLSDCLKGQETSRVDIESTLFRSSINNVLAAEEEERMLRHVPVHVWRACFDSFGMLETELSFSSLDQANWLLRECSNGSSITMCRNGGCLIVGWKGTALTSLSAWKSGCREVHQLDAWAQESRSNHSTLAHCGEDSEGGVPLIQSLLSCAEKVSDNQYELALKFLKECDSESSSTGTPIQRLAFYFSRALFEKIANETGRVIVKSFDGADPVESVMFWKSILDHVEINGMMHIIDLEIRTGIQWIILMQDLASRPVQRLRVTAVGTRCRPIIEETGSQLACFVRSLNIDFAFNVVMVAADFSDLSTSLFDASSSNETVVVYSAYALANLVGRVEQLDHLMMVLRGLKLCVMILTELEANCNSPAFVERFVESLFFFGVFFDSLECCFRHDETSRVEAESCWFGSCIRNVLVADGDERKFRHMGISVWRAFFARYELAEMELSALAVNKAYLGLQRVVCGRSCTLYRDGKCSSVGWKGTPLSSVSTWRF</sequence>
<dbReference type="InterPro" id="IPR005202">
    <property type="entry name" value="TF_GRAS"/>
</dbReference>
<dbReference type="PROSITE" id="PS50985">
    <property type="entry name" value="GRAS"/>
    <property type="match status" value="2"/>
</dbReference>
<evidence type="ECO:0000256" key="1">
    <source>
        <dbReference type="ARBA" id="ARBA00023015"/>
    </source>
</evidence>
<dbReference type="Proteomes" id="UP000298416">
    <property type="component" value="Unassembled WGS sequence"/>
</dbReference>
<keyword evidence="1" id="KW-0805">Transcription regulation</keyword>
<protein>
    <recommendedName>
        <fullName evidence="6">DELLA protein</fullName>
    </recommendedName>
</protein>
<dbReference type="EMBL" id="PNBA02000001">
    <property type="protein sequence ID" value="KAG6436974.1"/>
    <property type="molecule type" value="Genomic_DNA"/>
</dbReference>
<reference evidence="4" key="2">
    <citation type="submission" date="2020-08" db="EMBL/GenBank/DDBJ databases">
        <title>Plant Genome Project.</title>
        <authorList>
            <person name="Zhang R.-G."/>
        </authorList>
    </citation>
    <scope>NUCLEOTIDE SEQUENCE</scope>
    <source>
        <strain evidence="4">Huo1</strain>
        <tissue evidence="4">Leaf</tissue>
    </source>
</reference>
<comment type="similarity">
    <text evidence="3">Belongs to the GRAS family.</text>
</comment>
<name>A0A8X8YSM8_SALSN</name>
<dbReference type="PANTHER" id="PTHR31636">
    <property type="entry name" value="OSJNBA0084A10.13 PROTEIN-RELATED"/>
    <property type="match status" value="1"/>
</dbReference>